<protein>
    <submittedName>
        <fullName evidence="1">Uncharacterized protein</fullName>
    </submittedName>
</protein>
<dbReference type="AlphaFoldDB" id="A0AAD6UZA7"/>
<name>A0AAD6UZA7_9AGAR</name>
<comment type="caution">
    <text evidence="1">The sequence shown here is derived from an EMBL/GenBank/DDBJ whole genome shotgun (WGS) entry which is preliminary data.</text>
</comment>
<sequence>MDFVPSSQPLEDKYLLSTNFFAGSPSPANPPSPCPPEEDFDIIASSQPFEDGEEDLKACTPVAIDTETLIALSSPSLPPRVRLIRRAPPVDITTLRAANHPIAAKRNLVRRVPENIERIKAIKAAEMEKKRLHARAKEKEINRRLCVLATTAAHLRRRRRELRACISNRTNCIENKENHY</sequence>
<reference evidence="1" key="1">
    <citation type="submission" date="2023-03" db="EMBL/GenBank/DDBJ databases">
        <title>Massive genome expansion in bonnet fungi (Mycena s.s.) driven by repeated elements and novel gene families across ecological guilds.</title>
        <authorList>
            <consortium name="Lawrence Berkeley National Laboratory"/>
            <person name="Harder C.B."/>
            <person name="Miyauchi S."/>
            <person name="Viragh M."/>
            <person name="Kuo A."/>
            <person name="Thoen E."/>
            <person name="Andreopoulos B."/>
            <person name="Lu D."/>
            <person name="Skrede I."/>
            <person name="Drula E."/>
            <person name="Henrissat B."/>
            <person name="Morin E."/>
            <person name="Kohler A."/>
            <person name="Barry K."/>
            <person name="LaButti K."/>
            <person name="Morin E."/>
            <person name="Salamov A."/>
            <person name="Lipzen A."/>
            <person name="Mereny Z."/>
            <person name="Hegedus B."/>
            <person name="Baldrian P."/>
            <person name="Stursova M."/>
            <person name="Weitz H."/>
            <person name="Taylor A."/>
            <person name="Grigoriev I.V."/>
            <person name="Nagy L.G."/>
            <person name="Martin F."/>
            <person name="Kauserud H."/>
        </authorList>
    </citation>
    <scope>NUCLEOTIDE SEQUENCE</scope>
    <source>
        <strain evidence="1">9144</strain>
    </source>
</reference>
<accession>A0AAD6UZA7</accession>
<proteinExistence type="predicted"/>
<dbReference type="EMBL" id="JARJCW010000088">
    <property type="protein sequence ID" value="KAJ7195818.1"/>
    <property type="molecule type" value="Genomic_DNA"/>
</dbReference>
<dbReference type="Proteomes" id="UP001219525">
    <property type="component" value="Unassembled WGS sequence"/>
</dbReference>
<organism evidence="1 2">
    <name type="scientific">Mycena pura</name>
    <dbReference type="NCBI Taxonomy" id="153505"/>
    <lineage>
        <taxon>Eukaryota</taxon>
        <taxon>Fungi</taxon>
        <taxon>Dikarya</taxon>
        <taxon>Basidiomycota</taxon>
        <taxon>Agaricomycotina</taxon>
        <taxon>Agaricomycetes</taxon>
        <taxon>Agaricomycetidae</taxon>
        <taxon>Agaricales</taxon>
        <taxon>Marasmiineae</taxon>
        <taxon>Mycenaceae</taxon>
        <taxon>Mycena</taxon>
    </lineage>
</organism>
<keyword evidence="2" id="KW-1185">Reference proteome</keyword>
<evidence type="ECO:0000313" key="1">
    <source>
        <dbReference type="EMBL" id="KAJ7195818.1"/>
    </source>
</evidence>
<gene>
    <name evidence="1" type="ORF">GGX14DRAFT_545836</name>
</gene>
<evidence type="ECO:0000313" key="2">
    <source>
        <dbReference type="Proteomes" id="UP001219525"/>
    </source>
</evidence>